<keyword evidence="1" id="KW-0255">Endonuclease</keyword>
<dbReference type="EMBL" id="SMZO01000023">
    <property type="protein sequence ID" value="TDL87146.1"/>
    <property type="molecule type" value="Genomic_DNA"/>
</dbReference>
<accession>A0A4R6AXR4</accession>
<sequence length="284" mass="32108">MWRLPAPRHTATEAFDASRSRLRNINNIRTRLLDARADILEAADDYSEKGAGQLLYQLAVHDEAPGEISKAEMIRLYESGLLRLNAGRHIYDAIMALAPNRLCPYCGHRRVRQLDHFLPKTKYPTFSVTPLNLVPSCSDCNKDKLSGDADRIEDLPLHPYFEDVDGLPWLKAEIQEGPTAVYLYSVDDGSGIDALSAIRLRTQIENLELDELYSTEANDLLSSIRLTLRRLFGAGGELSVREYLQGECDSALDDRRNSWRTAFFKASYESEWFCGGGFEDNELD</sequence>
<gene>
    <name evidence="1" type="ORF">E2L05_11485</name>
</gene>
<dbReference type="AlphaFoldDB" id="A0A4R6AXR4"/>
<keyword evidence="1" id="KW-0540">Nuclease</keyword>
<dbReference type="CDD" id="cd00085">
    <property type="entry name" value="HNHc"/>
    <property type="match status" value="1"/>
</dbReference>
<protein>
    <submittedName>
        <fullName evidence="1">HNH endonuclease</fullName>
    </submittedName>
</protein>
<dbReference type="OrthoDB" id="9816185at2"/>
<reference evidence="1 2" key="1">
    <citation type="submission" date="2019-03" db="EMBL/GenBank/DDBJ databases">
        <title>Rhodobacteraceae bacterium SM1902, a new member of the family Rhodobacteraceae isolated from Yantai.</title>
        <authorList>
            <person name="Sun Y."/>
        </authorList>
    </citation>
    <scope>NUCLEOTIDE SEQUENCE [LARGE SCALE GENOMIC DNA]</scope>
    <source>
        <strain evidence="1 2">SM1902</strain>
    </source>
</reference>
<dbReference type="RefSeq" id="WP_133343052.1">
    <property type="nucleotide sequence ID" value="NZ_SMZO01000023.1"/>
</dbReference>
<proteinExistence type="predicted"/>
<dbReference type="GO" id="GO:0004519">
    <property type="term" value="F:endonuclease activity"/>
    <property type="evidence" value="ECO:0007669"/>
    <property type="project" value="UniProtKB-KW"/>
</dbReference>
<dbReference type="Gene3D" id="1.10.30.50">
    <property type="match status" value="1"/>
</dbReference>
<keyword evidence="2" id="KW-1185">Reference proteome</keyword>
<organism evidence="1 2">
    <name type="scientific">Meridianimarinicoccus aquatilis</name>
    <dbReference type="NCBI Taxonomy" id="2552766"/>
    <lineage>
        <taxon>Bacteria</taxon>
        <taxon>Pseudomonadati</taxon>
        <taxon>Pseudomonadota</taxon>
        <taxon>Alphaproteobacteria</taxon>
        <taxon>Rhodobacterales</taxon>
        <taxon>Paracoccaceae</taxon>
        <taxon>Meridianimarinicoccus</taxon>
    </lineage>
</organism>
<dbReference type="InterPro" id="IPR003615">
    <property type="entry name" value="HNH_nuc"/>
</dbReference>
<name>A0A4R6AXR4_9RHOB</name>
<keyword evidence="1" id="KW-0378">Hydrolase</keyword>
<dbReference type="Proteomes" id="UP000294562">
    <property type="component" value="Unassembled WGS sequence"/>
</dbReference>
<evidence type="ECO:0000313" key="2">
    <source>
        <dbReference type="Proteomes" id="UP000294562"/>
    </source>
</evidence>
<evidence type="ECO:0000313" key="1">
    <source>
        <dbReference type="EMBL" id="TDL87146.1"/>
    </source>
</evidence>
<comment type="caution">
    <text evidence="1">The sequence shown here is derived from an EMBL/GenBank/DDBJ whole genome shotgun (WGS) entry which is preliminary data.</text>
</comment>